<reference evidence="2" key="1">
    <citation type="submission" date="2021-01" db="EMBL/GenBank/DDBJ databases">
        <authorList>
            <person name="Corre E."/>
            <person name="Pelletier E."/>
            <person name="Niang G."/>
            <person name="Scheremetjew M."/>
            <person name="Finn R."/>
            <person name="Kale V."/>
            <person name="Holt S."/>
            <person name="Cochrane G."/>
            <person name="Meng A."/>
            <person name="Brown T."/>
            <person name="Cohen L."/>
        </authorList>
    </citation>
    <scope>NUCLEOTIDE SEQUENCE</scope>
</reference>
<evidence type="ECO:0000256" key="1">
    <source>
        <dbReference type="SAM" id="MobiDB-lite"/>
    </source>
</evidence>
<dbReference type="EMBL" id="HBFQ01042060">
    <property type="protein sequence ID" value="CAD8855369.1"/>
    <property type="molecule type" value="Transcribed_RNA"/>
</dbReference>
<evidence type="ECO:0000313" key="2">
    <source>
        <dbReference type="EMBL" id="CAD8855369.1"/>
    </source>
</evidence>
<feature type="compositionally biased region" description="Basic and acidic residues" evidence="1">
    <location>
        <begin position="55"/>
        <end position="73"/>
    </location>
</feature>
<feature type="compositionally biased region" description="Basic and acidic residues" evidence="1">
    <location>
        <begin position="263"/>
        <end position="276"/>
    </location>
</feature>
<feature type="compositionally biased region" description="Basic and acidic residues" evidence="1">
    <location>
        <begin position="210"/>
        <end position="248"/>
    </location>
</feature>
<feature type="region of interest" description="Disordered" evidence="1">
    <location>
        <begin position="175"/>
        <end position="276"/>
    </location>
</feature>
<sequence length="276" mass="31734">MAHRAGTGDAPIPGVITSRRNPAYRLRPRVGVPLAKGRDWKHGRRSSSRSPKRSRSQEEADLRRERREQEDLVRREAKEVEEIRLKLEDEENQKRRWAEQEAKWAEERRAREEQKVFEEQRQAERKKNLKGAFAVAGESEGEDEDVERARELARQRRRAERAAPALALAVTGVLSLTGPAAKTSEKEDAVRLRASLADPSAPRAHAPGEVAEHFRRLSEMKRRFRRAEFGGPDRRRDPSPRSRSRERYASVWIRPGSLGSRGSEGESRESRDPDRE</sequence>
<feature type="region of interest" description="Disordered" evidence="1">
    <location>
        <begin position="1"/>
        <end position="73"/>
    </location>
</feature>
<feature type="compositionally biased region" description="Basic residues" evidence="1">
    <location>
        <begin position="39"/>
        <end position="54"/>
    </location>
</feature>
<accession>A0A7S1FAJ1</accession>
<organism evidence="2">
    <name type="scientific">Noctiluca scintillans</name>
    <name type="common">Sea sparkle</name>
    <name type="synonym">Red tide dinoflagellate</name>
    <dbReference type="NCBI Taxonomy" id="2966"/>
    <lineage>
        <taxon>Eukaryota</taxon>
        <taxon>Sar</taxon>
        <taxon>Alveolata</taxon>
        <taxon>Dinophyceae</taxon>
        <taxon>Noctilucales</taxon>
        <taxon>Noctilucaceae</taxon>
        <taxon>Noctiluca</taxon>
    </lineage>
</organism>
<gene>
    <name evidence="2" type="ORF">NSCI0253_LOCUS29721</name>
</gene>
<protein>
    <submittedName>
        <fullName evidence="2">Uncharacterized protein</fullName>
    </submittedName>
</protein>
<dbReference type="AlphaFoldDB" id="A0A7S1FAJ1"/>
<proteinExistence type="predicted"/>
<name>A0A7S1FAJ1_NOCSC</name>
<feature type="region of interest" description="Disordered" evidence="1">
    <location>
        <begin position="120"/>
        <end position="149"/>
    </location>
</feature>